<feature type="transmembrane region" description="Helical" evidence="6">
    <location>
        <begin position="21"/>
        <end position="44"/>
    </location>
</feature>
<feature type="non-terminal residue" evidence="8">
    <location>
        <position position="495"/>
    </location>
</feature>
<comment type="subcellular location">
    <subcellularLocation>
        <location evidence="1">Cell membrane</location>
        <topology evidence="1">Multi-pass membrane protein</topology>
    </subcellularLocation>
</comment>
<feature type="transmembrane region" description="Helical" evidence="6">
    <location>
        <begin position="205"/>
        <end position="232"/>
    </location>
</feature>
<name>A0A956M0V6_UNCEI</name>
<evidence type="ECO:0000256" key="3">
    <source>
        <dbReference type="ARBA" id="ARBA00022692"/>
    </source>
</evidence>
<keyword evidence="3 6" id="KW-0812">Transmembrane</keyword>
<keyword evidence="5 6" id="KW-0472">Membrane</keyword>
<feature type="transmembrane region" description="Helical" evidence="6">
    <location>
        <begin position="93"/>
        <end position="116"/>
    </location>
</feature>
<evidence type="ECO:0000256" key="1">
    <source>
        <dbReference type="ARBA" id="ARBA00004651"/>
    </source>
</evidence>
<dbReference type="Proteomes" id="UP000697710">
    <property type="component" value="Unassembled WGS sequence"/>
</dbReference>
<feature type="transmembrane region" description="Helical" evidence="6">
    <location>
        <begin position="161"/>
        <end position="185"/>
    </location>
</feature>
<proteinExistence type="predicted"/>
<keyword evidence="2" id="KW-1003">Cell membrane</keyword>
<organism evidence="8 9">
    <name type="scientific">Eiseniibacteriota bacterium</name>
    <dbReference type="NCBI Taxonomy" id="2212470"/>
    <lineage>
        <taxon>Bacteria</taxon>
        <taxon>Candidatus Eiseniibacteriota</taxon>
    </lineage>
</organism>
<feature type="domain" description="CHASE" evidence="7">
    <location>
        <begin position="455"/>
        <end position="495"/>
    </location>
</feature>
<dbReference type="GO" id="GO:0005886">
    <property type="term" value="C:plasma membrane"/>
    <property type="evidence" value="ECO:0007669"/>
    <property type="project" value="UniProtKB-SubCell"/>
</dbReference>
<dbReference type="PROSITE" id="PS50839">
    <property type="entry name" value="CHASE"/>
    <property type="match status" value="1"/>
</dbReference>
<dbReference type="EMBL" id="JAGQHR010000254">
    <property type="protein sequence ID" value="MCA9727880.1"/>
    <property type="molecule type" value="Genomic_DNA"/>
</dbReference>
<evidence type="ECO:0000256" key="5">
    <source>
        <dbReference type="ARBA" id="ARBA00023136"/>
    </source>
</evidence>
<keyword evidence="4 6" id="KW-1133">Transmembrane helix</keyword>
<feature type="transmembrane region" description="Helical" evidence="6">
    <location>
        <begin position="128"/>
        <end position="149"/>
    </location>
</feature>
<evidence type="ECO:0000256" key="4">
    <source>
        <dbReference type="ARBA" id="ARBA00022989"/>
    </source>
</evidence>
<accession>A0A956M0V6</accession>
<evidence type="ECO:0000256" key="6">
    <source>
        <dbReference type="SAM" id="Phobius"/>
    </source>
</evidence>
<dbReference type="AlphaFoldDB" id="A0A956M0V6"/>
<dbReference type="Pfam" id="PF03924">
    <property type="entry name" value="CHASE"/>
    <property type="match status" value="1"/>
</dbReference>
<evidence type="ECO:0000313" key="8">
    <source>
        <dbReference type="EMBL" id="MCA9727880.1"/>
    </source>
</evidence>
<feature type="transmembrane region" description="Helical" evidence="6">
    <location>
        <begin position="305"/>
        <end position="325"/>
    </location>
</feature>
<dbReference type="InterPro" id="IPR042240">
    <property type="entry name" value="CHASE_sf"/>
</dbReference>
<dbReference type="GO" id="GO:0007165">
    <property type="term" value="P:signal transduction"/>
    <property type="evidence" value="ECO:0007669"/>
    <property type="project" value="UniProtKB-ARBA"/>
</dbReference>
<comment type="caution">
    <text evidence="8">The sequence shown here is derived from an EMBL/GenBank/DDBJ whole genome shotgun (WGS) entry which is preliminary data.</text>
</comment>
<protein>
    <submittedName>
        <fullName evidence="8">CHASE domain-containing protein</fullName>
    </submittedName>
</protein>
<reference evidence="8" key="1">
    <citation type="submission" date="2020-04" db="EMBL/GenBank/DDBJ databases">
        <authorList>
            <person name="Zhang T."/>
        </authorList>
    </citation>
    <scope>NUCLEOTIDE SEQUENCE</scope>
    <source>
        <strain evidence="8">HKST-UBA01</strain>
    </source>
</reference>
<evidence type="ECO:0000259" key="7">
    <source>
        <dbReference type="PROSITE" id="PS50839"/>
    </source>
</evidence>
<reference evidence="8" key="2">
    <citation type="journal article" date="2021" name="Microbiome">
        <title>Successional dynamics and alternative stable states in a saline activated sludge microbial community over 9 years.</title>
        <authorList>
            <person name="Wang Y."/>
            <person name="Ye J."/>
            <person name="Ju F."/>
            <person name="Liu L."/>
            <person name="Boyd J.A."/>
            <person name="Deng Y."/>
            <person name="Parks D.H."/>
            <person name="Jiang X."/>
            <person name="Yin X."/>
            <person name="Woodcroft B.J."/>
            <person name="Tyson G.W."/>
            <person name="Hugenholtz P."/>
            <person name="Polz M.F."/>
            <person name="Zhang T."/>
        </authorList>
    </citation>
    <scope>NUCLEOTIDE SEQUENCE</scope>
    <source>
        <strain evidence="8">HKST-UBA01</strain>
    </source>
</reference>
<dbReference type="InterPro" id="IPR007895">
    <property type="entry name" value="MASE1"/>
</dbReference>
<dbReference type="Gene3D" id="3.30.450.350">
    <property type="entry name" value="CHASE domain"/>
    <property type="match status" value="1"/>
</dbReference>
<evidence type="ECO:0000256" key="2">
    <source>
        <dbReference type="ARBA" id="ARBA00022475"/>
    </source>
</evidence>
<gene>
    <name evidence="8" type="ORF">KC729_09375</name>
</gene>
<sequence length="495" mass="51597">MNPGGERARTKQIASRPIRSLRLEPVIVGTLSVGLVSWLGWFLLRPDAPPAVWWTVGVGLAVVLVSGNAALPGVLLGAFLGPFVQGQGLGPSLLVAAVQICAVVAGTALVRVTPWWSDLRQLAWPVRILPVALVSGSIGGAAMAVGTRVANGSAHELVFRWLAWGTATGLGVLCCVPVAIVFARRQRALPGQPMHSVAPGSRGDLPLVIALAVVAGLATFGVSNGPYLLFLLGLPSLWISVVRLGTRGAAISGLILTAIGSGFSLVERSFGGSGASVGQTQVVIALLGMAALLLPAIAHPRIRSMSSAVLLLGWGLGALLLHGLVSDRERHAAVAFDEVASDAEQLAADQLASYADALRQGARLFAASDHVSRREWTVFSSMLRLTDRFPGIRGVGAALPVADADLSDFSAAARADGCPSFGVHDVFGLGVSDLGVSDLDVSDLDVSDLDASDADERSVRYVSLYIEPLDRNRAFLGLDLASERNCRDAAEEARD</sequence>
<evidence type="ECO:0000313" key="9">
    <source>
        <dbReference type="Proteomes" id="UP000697710"/>
    </source>
</evidence>
<dbReference type="GO" id="GO:0003824">
    <property type="term" value="F:catalytic activity"/>
    <property type="evidence" value="ECO:0007669"/>
    <property type="project" value="UniProtKB-ARBA"/>
</dbReference>
<feature type="transmembrane region" description="Helical" evidence="6">
    <location>
        <begin position="56"/>
        <end position="81"/>
    </location>
</feature>
<dbReference type="Pfam" id="PF05231">
    <property type="entry name" value="MASE1"/>
    <property type="match status" value="1"/>
</dbReference>
<feature type="transmembrane region" description="Helical" evidence="6">
    <location>
        <begin position="278"/>
        <end position="298"/>
    </location>
</feature>
<feature type="transmembrane region" description="Helical" evidence="6">
    <location>
        <begin position="244"/>
        <end position="266"/>
    </location>
</feature>
<dbReference type="InterPro" id="IPR006189">
    <property type="entry name" value="CHASE_dom"/>
</dbReference>